<accession>A0A7D7RNS2</accession>
<name>A0A7D7RNS2_9NEIS</name>
<dbReference type="RefSeq" id="WP_182122788.1">
    <property type="nucleotide sequence ID" value="NZ_CP059567.1"/>
</dbReference>
<gene>
    <name evidence="1" type="ORF">H3L94_04230</name>
</gene>
<proteinExistence type="predicted"/>
<dbReference type="Proteomes" id="UP000514752">
    <property type="component" value="Chromosome"/>
</dbReference>
<sequence>MMRLELIGDDHIRAALRDYGRNIERELDSSMAFIVLRLQKHIRTHKLLGQVLNRRTGNLRANIIRRVEKTDGQTVGIVGIGKGAPYGKLHEYGYSGTQTVAAHIRTQKTAWGKRLKTPVQVRVSAHTRRVNLPERSFMRTALADMTPLIEAELTAAVKRSLR</sequence>
<dbReference type="EMBL" id="CP059567">
    <property type="protein sequence ID" value="QMT41242.1"/>
    <property type="molecule type" value="Genomic_DNA"/>
</dbReference>
<dbReference type="Pfam" id="PF04883">
    <property type="entry name" value="HK97-gp10_like"/>
    <property type="match status" value="1"/>
</dbReference>
<dbReference type="KEGG" id="nsg:H3L94_04230"/>
<organism evidence="1 2">
    <name type="scientific">Neisseria shayeganii</name>
    <dbReference type="NCBI Taxonomy" id="607712"/>
    <lineage>
        <taxon>Bacteria</taxon>
        <taxon>Pseudomonadati</taxon>
        <taxon>Pseudomonadota</taxon>
        <taxon>Betaproteobacteria</taxon>
        <taxon>Neisseriales</taxon>
        <taxon>Neisseriaceae</taxon>
        <taxon>Neisseria</taxon>
    </lineage>
</organism>
<dbReference type="InterPro" id="IPR010064">
    <property type="entry name" value="HK97-gp10_tail"/>
</dbReference>
<reference evidence="1 2" key="1">
    <citation type="submission" date="2020-07" db="EMBL/GenBank/DDBJ databases">
        <title>Genomic diversity of species in the Neisseriaceae family.</title>
        <authorList>
            <person name="Vincent A.T."/>
            <person name="Bernet E."/>
            <person name="Veyrier F.J."/>
        </authorList>
    </citation>
    <scope>NUCLEOTIDE SEQUENCE [LARGE SCALE GENOMIC DNA]</scope>
    <source>
        <strain evidence="1 2">DSM 22244</strain>
    </source>
</reference>
<dbReference type="AlphaFoldDB" id="A0A7D7RNS2"/>
<evidence type="ECO:0000313" key="1">
    <source>
        <dbReference type="EMBL" id="QMT41242.1"/>
    </source>
</evidence>
<protein>
    <submittedName>
        <fullName evidence="1">HK97 gp10 family phage protein</fullName>
    </submittedName>
</protein>
<evidence type="ECO:0000313" key="2">
    <source>
        <dbReference type="Proteomes" id="UP000514752"/>
    </source>
</evidence>